<protein>
    <submittedName>
        <fullName evidence="2 3">Uncharacterized protein</fullName>
    </submittedName>
</protein>
<evidence type="ECO:0000313" key="2">
    <source>
        <dbReference type="EMBL" id="PNR30839.1"/>
    </source>
</evidence>
<proteinExistence type="predicted"/>
<feature type="transmembrane region" description="Helical" evidence="1">
    <location>
        <begin position="6"/>
        <end position="27"/>
    </location>
</feature>
<keyword evidence="4" id="KW-1185">Reference proteome</keyword>
<reference evidence="2 4" key="2">
    <citation type="journal article" date="2018" name="Plant J.">
        <title>The Physcomitrella patens chromosome-scale assembly reveals moss genome structure and evolution.</title>
        <authorList>
            <person name="Lang D."/>
            <person name="Ullrich K.K."/>
            <person name="Murat F."/>
            <person name="Fuchs J."/>
            <person name="Jenkins J."/>
            <person name="Haas F.B."/>
            <person name="Piednoel M."/>
            <person name="Gundlach H."/>
            <person name="Van Bel M."/>
            <person name="Meyberg R."/>
            <person name="Vives C."/>
            <person name="Morata J."/>
            <person name="Symeonidi A."/>
            <person name="Hiss M."/>
            <person name="Muchero W."/>
            <person name="Kamisugi Y."/>
            <person name="Saleh O."/>
            <person name="Blanc G."/>
            <person name="Decker E.L."/>
            <person name="van Gessel N."/>
            <person name="Grimwood J."/>
            <person name="Hayes R.D."/>
            <person name="Graham S.W."/>
            <person name="Gunter L.E."/>
            <person name="McDaniel S.F."/>
            <person name="Hoernstein S.N.W."/>
            <person name="Larsson A."/>
            <person name="Li F.W."/>
            <person name="Perroud P.F."/>
            <person name="Phillips J."/>
            <person name="Ranjan P."/>
            <person name="Rokshar D.S."/>
            <person name="Rothfels C.J."/>
            <person name="Schneider L."/>
            <person name="Shu S."/>
            <person name="Stevenson D.W."/>
            <person name="Thummler F."/>
            <person name="Tillich M."/>
            <person name="Villarreal Aguilar J.C."/>
            <person name="Widiez T."/>
            <person name="Wong G.K."/>
            <person name="Wymore A."/>
            <person name="Zhang Y."/>
            <person name="Zimmer A.D."/>
            <person name="Quatrano R.S."/>
            <person name="Mayer K.F.X."/>
            <person name="Goodstein D."/>
            <person name="Casacuberta J.M."/>
            <person name="Vandepoele K."/>
            <person name="Reski R."/>
            <person name="Cuming A.C."/>
            <person name="Tuskan G.A."/>
            <person name="Maumus F."/>
            <person name="Salse J."/>
            <person name="Schmutz J."/>
            <person name="Rensing S.A."/>
        </authorList>
    </citation>
    <scope>NUCLEOTIDE SEQUENCE [LARGE SCALE GENOMIC DNA]</scope>
    <source>
        <strain evidence="3 4">cv. Gransden 2004</strain>
    </source>
</reference>
<reference evidence="2 4" key="1">
    <citation type="journal article" date="2008" name="Science">
        <title>The Physcomitrella genome reveals evolutionary insights into the conquest of land by plants.</title>
        <authorList>
            <person name="Rensing S."/>
            <person name="Lang D."/>
            <person name="Zimmer A."/>
            <person name="Terry A."/>
            <person name="Salamov A."/>
            <person name="Shapiro H."/>
            <person name="Nishiyama T."/>
            <person name="Perroud P.-F."/>
            <person name="Lindquist E."/>
            <person name="Kamisugi Y."/>
            <person name="Tanahashi T."/>
            <person name="Sakakibara K."/>
            <person name="Fujita T."/>
            <person name="Oishi K."/>
            <person name="Shin-I T."/>
            <person name="Kuroki Y."/>
            <person name="Toyoda A."/>
            <person name="Suzuki Y."/>
            <person name="Hashimoto A."/>
            <person name="Yamaguchi K."/>
            <person name="Sugano A."/>
            <person name="Kohara Y."/>
            <person name="Fujiyama A."/>
            <person name="Anterola A."/>
            <person name="Aoki S."/>
            <person name="Ashton N."/>
            <person name="Barbazuk W.B."/>
            <person name="Barker E."/>
            <person name="Bennetzen J."/>
            <person name="Bezanilla M."/>
            <person name="Blankenship R."/>
            <person name="Cho S.H."/>
            <person name="Dutcher S."/>
            <person name="Estelle M."/>
            <person name="Fawcett J.A."/>
            <person name="Gundlach H."/>
            <person name="Hanada K."/>
            <person name="Heyl A."/>
            <person name="Hicks K.A."/>
            <person name="Hugh J."/>
            <person name="Lohr M."/>
            <person name="Mayer K."/>
            <person name="Melkozernov A."/>
            <person name="Murata T."/>
            <person name="Nelson D."/>
            <person name="Pils B."/>
            <person name="Prigge M."/>
            <person name="Reiss B."/>
            <person name="Renner T."/>
            <person name="Rombauts S."/>
            <person name="Rushton P."/>
            <person name="Sanderfoot A."/>
            <person name="Schween G."/>
            <person name="Shiu S.-H."/>
            <person name="Stueber K."/>
            <person name="Theodoulou F.L."/>
            <person name="Tu H."/>
            <person name="Van de Peer Y."/>
            <person name="Verrier P.J."/>
            <person name="Waters E."/>
            <person name="Wood A."/>
            <person name="Yang L."/>
            <person name="Cove D."/>
            <person name="Cuming A."/>
            <person name="Hasebe M."/>
            <person name="Lucas S."/>
            <person name="Mishler D.B."/>
            <person name="Reski R."/>
            <person name="Grigoriev I."/>
            <person name="Quatrano R.S."/>
            <person name="Boore J.L."/>
        </authorList>
    </citation>
    <scope>NUCLEOTIDE SEQUENCE [LARGE SCALE GENOMIC DNA]</scope>
    <source>
        <strain evidence="3 4">cv. Gransden 2004</strain>
    </source>
</reference>
<keyword evidence="1" id="KW-0472">Membrane</keyword>
<reference evidence="3" key="3">
    <citation type="submission" date="2020-12" db="UniProtKB">
        <authorList>
            <consortium name="EnsemblPlants"/>
        </authorList>
    </citation>
    <scope>IDENTIFICATION</scope>
</reference>
<gene>
    <name evidence="2" type="ORF">PHYPA_027155</name>
</gene>
<organism evidence="2">
    <name type="scientific">Physcomitrium patens</name>
    <name type="common">Spreading-leaved earth moss</name>
    <name type="synonym">Physcomitrella patens</name>
    <dbReference type="NCBI Taxonomy" id="3218"/>
    <lineage>
        <taxon>Eukaryota</taxon>
        <taxon>Viridiplantae</taxon>
        <taxon>Streptophyta</taxon>
        <taxon>Embryophyta</taxon>
        <taxon>Bryophyta</taxon>
        <taxon>Bryophytina</taxon>
        <taxon>Bryopsida</taxon>
        <taxon>Funariidae</taxon>
        <taxon>Funariales</taxon>
        <taxon>Funariaceae</taxon>
        <taxon>Physcomitrium</taxon>
    </lineage>
</organism>
<dbReference type="InParanoid" id="A0A2K1INH9"/>
<keyword evidence="1" id="KW-0812">Transmembrane</keyword>
<sequence>MVCTTHLITEFIVATPVLGTFSFAIIVQHSSRGSDLNIVLKSGRNELIDFRIPGHIRKKCFFPGISQVDSGVTRRDEG</sequence>
<evidence type="ECO:0000313" key="3">
    <source>
        <dbReference type="EnsemblPlants" id="PAC:32903408.CDS.1"/>
    </source>
</evidence>
<name>A0A2K1INH9_PHYPA</name>
<keyword evidence="1" id="KW-1133">Transmembrane helix</keyword>
<dbReference type="Proteomes" id="UP000006727">
    <property type="component" value="Chromosome 22"/>
</dbReference>
<accession>A0A2K1INH9</accession>
<dbReference type="EnsemblPlants" id="Pp3c22_14605V3.1">
    <property type="protein sequence ID" value="PAC:32903408.CDS.1"/>
    <property type="gene ID" value="Pp3c22_14605"/>
</dbReference>
<dbReference type="EMBL" id="ABEU02000022">
    <property type="protein sequence ID" value="PNR30839.1"/>
    <property type="molecule type" value="Genomic_DNA"/>
</dbReference>
<dbReference type="Gramene" id="Pp3c22_14605V3.1">
    <property type="protein sequence ID" value="PAC:32903408.CDS.1"/>
    <property type="gene ID" value="Pp3c22_14605"/>
</dbReference>
<evidence type="ECO:0000313" key="4">
    <source>
        <dbReference type="Proteomes" id="UP000006727"/>
    </source>
</evidence>
<dbReference type="AlphaFoldDB" id="A0A2K1INH9"/>
<evidence type="ECO:0000256" key="1">
    <source>
        <dbReference type="SAM" id="Phobius"/>
    </source>
</evidence>